<evidence type="ECO:0000313" key="2">
    <source>
        <dbReference type="Proteomes" id="UP000319732"/>
    </source>
</evidence>
<dbReference type="EMBL" id="VHSG01000004">
    <property type="protein sequence ID" value="TQV85182.1"/>
    <property type="molecule type" value="Genomic_DNA"/>
</dbReference>
<dbReference type="AlphaFoldDB" id="A0A545U6T6"/>
<keyword evidence="2" id="KW-1185">Reference proteome</keyword>
<evidence type="ECO:0000313" key="1">
    <source>
        <dbReference type="EMBL" id="TQV85182.1"/>
    </source>
</evidence>
<sequence length="87" mass="9650">MEMYQFEIVGWQLDLLHNNPVALVSVRGTYAEPLSPLDVVKVLDGDHRVFVAGYLQAVSDTHHARVDVGSVFSRLFELLGIDPGTLN</sequence>
<name>A0A545U6T6_9GAMM</name>
<gene>
    <name evidence="1" type="ORF">FKG94_03055</name>
</gene>
<dbReference type="Proteomes" id="UP000319732">
    <property type="component" value="Unassembled WGS sequence"/>
</dbReference>
<organism evidence="1 2">
    <name type="scientific">Exilibacterium tricleocarpae</name>
    <dbReference type="NCBI Taxonomy" id="2591008"/>
    <lineage>
        <taxon>Bacteria</taxon>
        <taxon>Pseudomonadati</taxon>
        <taxon>Pseudomonadota</taxon>
        <taxon>Gammaproteobacteria</taxon>
        <taxon>Cellvibrionales</taxon>
        <taxon>Cellvibrionaceae</taxon>
        <taxon>Exilibacterium</taxon>
    </lineage>
</organism>
<proteinExistence type="predicted"/>
<comment type="caution">
    <text evidence="1">The sequence shown here is derived from an EMBL/GenBank/DDBJ whole genome shotgun (WGS) entry which is preliminary data.</text>
</comment>
<accession>A0A545U6T6</accession>
<reference evidence="1 2" key="1">
    <citation type="submission" date="2019-06" db="EMBL/GenBank/DDBJ databases">
        <title>Whole genome sequence for Cellvibrionaceae sp. R142.</title>
        <authorList>
            <person name="Wang G."/>
        </authorList>
    </citation>
    <scope>NUCLEOTIDE SEQUENCE [LARGE SCALE GENOMIC DNA]</scope>
    <source>
        <strain evidence="1 2">R142</strain>
    </source>
</reference>
<protein>
    <submittedName>
        <fullName evidence="1">Uncharacterized protein</fullName>
    </submittedName>
</protein>
<dbReference type="RefSeq" id="WP_142902729.1">
    <property type="nucleotide sequence ID" value="NZ_ML660088.1"/>
</dbReference>